<gene>
    <name evidence="4" type="ORF">SteCoe_33745</name>
</gene>
<reference evidence="4 5" key="1">
    <citation type="submission" date="2016-11" db="EMBL/GenBank/DDBJ databases">
        <title>The macronuclear genome of Stentor coeruleus: a giant cell with tiny introns.</title>
        <authorList>
            <person name="Slabodnick M."/>
            <person name="Ruby J.G."/>
            <person name="Reiff S.B."/>
            <person name="Swart E.C."/>
            <person name="Gosai S."/>
            <person name="Prabakaran S."/>
            <person name="Witkowska E."/>
            <person name="Larue G.E."/>
            <person name="Fisher S."/>
            <person name="Freeman R.M."/>
            <person name="Gunawardena J."/>
            <person name="Chu W."/>
            <person name="Stover N.A."/>
            <person name="Gregory B.D."/>
            <person name="Nowacki M."/>
            <person name="Derisi J."/>
            <person name="Roy S.W."/>
            <person name="Marshall W.F."/>
            <person name="Sood P."/>
        </authorList>
    </citation>
    <scope>NUCLEOTIDE SEQUENCE [LARGE SCALE GENOMIC DNA]</scope>
    <source>
        <strain evidence="4">WM001</strain>
    </source>
</reference>
<proteinExistence type="predicted"/>
<comment type="caution">
    <text evidence="4">The sequence shown here is derived from an EMBL/GenBank/DDBJ whole genome shotgun (WGS) entry which is preliminary data.</text>
</comment>
<dbReference type="Proteomes" id="UP000187209">
    <property type="component" value="Unassembled WGS sequence"/>
</dbReference>
<dbReference type="Gene3D" id="3.30.1370.10">
    <property type="entry name" value="K Homology domain, type 1"/>
    <property type="match status" value="1"/>
</dbReference>
<dbReference type="AlphaFoldDB" id="A0A1R2AW27"/>
<dbReference type="InterPro" id="IPR004088">
    <property type="entry name" value="KH_dom_type_1"/>
</dbReference>
<evidence type="ECO:0000313" key="5">
    <source>
        <dbReference type="Proteomes" id="UP000187209"/>
    </source>
</evidence>
<accession>A0A1R2AW27</accession>
<feature type="compositionally biased region" description="Basic and acidic residues" evidence="2">
    <location>
        <begin position="77"/>
        <end position="100"/>
    </location>
</feature>
<sequence length="185" mass="21033">MVNKVHEYSESFKFIVDQDHIWTWSSNNHIGTLRELKDRVSDLDAWSDKYMDGRIVGLAGSRRAKLEAIKFLMSRLENRSRRSPERRSPRRESPRRDSPKRSKQSSINITVPETLVARLIGKNGENIKNIMHKSGSVISFQKPEQSDIKTPDGVPARICTLKGTPTSIADGLKILLDQVISLSKH</sequence>
<dbReference type="GO" id="GO:0003723">
    <property type="term" value="F:RNA binding"/>
    <property type="evidence" value="ECO:0007669"/>
    <property type="project" value="UniProtKB-UniRule"/>
</dbReference>
<dbReference type="Pfam" id="PF00013">
    <property type="entry name" value="KH_1"/>
    <property type="match status" value="1"/>
</dbReference>
<dbReference type="SMART" id="SM00322">
    <property type="entry name" value="KH"/>
    <property type="match status" value="1"/>
</dbReference>
<evidence type="ECO:0000256" key="1">
    <source>
        <dbReference type="PROSITE-ProRule" id="PRU00117"/>
    </source>
</evidence>
<dbReference type="InterPro" id="IPR004087">
    <property type="entry name" value="KH_dom"/>
</dbReference>
<evidence type="ECO:0000256" key="2">
    <source>
        <dbReference type="SAM" id="MobiDB-lite"/>
    </source>
</evidence>
<protein>
    <recommendedName>
        <fullName evidence="3">K Homology domain-containing protein</fullName>
    </recommendedName>
</protein>
<name>A0A1R2AW27_9CILI</name>
<keyword evidence="1" id="KW-0694">RNA-binding</keyword>
<feature type="region of interest" description="Disordered" evidence="2">
    <location>
        <begin position="77"/>
        <end position="107"/>
    </location>
</feature>
<evidence type="ECO:0000259" key="3">
    <source>
        <dbReference type="SMART" id="SM00322"/>
    </source>
</evidence>
<organism evidence="4 5">
    <name type="scientific">Stentor coeruleus</name>
    <dbReference type="NCBI Taxonomy" id="5963"/>
    <lineage>
        <taxon>Eukaryota</taxon>
        <taxon>Sar</taxon>
        <taxon>Alveolata</taxon>
        <taxon>Ciliophora</taxon>
        <taxon>Postciliodesmatophora</taxon>
        <taxon>Heterotrichea</taxon>
        <taxon>Heterotrichida</taxon>
        <taxon>Stentoridae</taxon>
        <taxon>Stentor</taxon>
    </lineage>
</organism>
<feature type="domain" description="K Homology" evidence="3">
    <location>
        <begin position="103"/>
        <end position="180"/>
    </location>
</feature>
<evidence type="ECO:0000313" key="4">
    <source>
        <dbReference type="EMBL" id="OMJ68726.1"/>
    </source>
</evidence>
<dbReference type="OrthoDB" id="5204190at2759"/>
<dbReference type="SUPFAM" id="SSF54791">
    <property type="entry name" value="Eukaryotic type KH-domain (KH-domain type I)"/>
    <property type="match status" value="1"/>
</dbReference>
<dbReference type="EMBL" id="MPUH01001289">
    <property type="protein sequence ID" value="OMJ68726.1"/>
    <property type="molecule type" value="Genomic_DNA"/>
</dbReference>
<dbReference type="InterPro" id="IPR036612">
    <property type="entry name" value="KH_dom_type_1_sf"/>
</dbReference>
<dbReference type="PROSITE" id="PS50084">
    <property type="entry name" value="KH_TYPE_1"/>
    <property type="match status" value="1"/>
</dbReference>
<keyword evidence="5" id="KW-1185">Reference proteome</keyword>